<dbReference type="AlphaFoldDB" id="A0A9W6EYX5"/>
<dbReference type="PROSITE" id="PS51186">
    <property type="entry name" value="GNAT"/>
    <property type="match status" value="1"/>
</dbReference>
<comment type="caution">
    <text evidence="3">The sequence shown here is derived from an EMBL/GenBank/DDBJ whole genome shotgun (WGS) entry which is preliminary data.</text>
</comment>
<evidence type="ECO:0000259" key="2">
    <source>
        <dbReference type="PROSITE" id="PS51186"/>
    </source>
</evidence>
<feature type="region of interest" description="Disordered" evidence="1">
    <location>
        <begin position="109"/>
        <end position="129"/>
    </location>
</feature>
<keyword evidence="4" id="KW-1185">Reference proteome</keyword>
<evidence type="ECO:0000313" key="3">
    <source>
        <dbReference type="EMBL" id="GLC49994.1"/>
    </source>
</evidence>
<dbReference type="Gene3D" id="3.40.630.30">
    <property type="match status" value="1"/>
</dbReference>
<evidence type="ECO:0000256" key="1">
    <source>
        <dbReference type="SAM" id="MobiDB-lite"/>
    </source>
</evidence>
<feature type="domain" description="N-acetyltransferase" evidence="2">
    <location>
        <begin position="162"/>
        <end position="278"/>
    </location>
</feature>
<protein>
    <recommendedName>
        <fullName evidence="2">N-acetyltransferase domain-containing protein</fullName>
    </recommendedName>
</protein>
<dbReference type="InterPro" id="IPR016181">
    <property type="entry name" value="Acyl_CoA_acyltransferase"/>
</dbReference>
<gene>
    <name evidence="3" type="primary">PLEST010671</name>
    <name evidence="3" type="ORF">PLESTB_000330800</name>
</gene>
<reference evidence="3 4" key="1">
    <citation type="journal article" date="2023" name="Commun. Biol.">
        <title>Reorganization of the ancestral sex-determining regions during the evolution of trioecy in Pleodorina starrii.</title>
        <authorList>
            <person name="Takahashi K."/>
            <person name="Suzuki S."/>
            <person name="Kawai-Toyooka H."/>
            <person name="Yamamoto K."/>
            <person name="Hamaji T."/>
            <person name="Ootsuki R."/>
            <person name="Yamaguchi H."/>
            <person name="Kawachi M."/>
            <person name="Higashiyama T."/>
            <person name="Nozaki H."/>
        </authorList>
    </citation>
    <scope>NUCLEOTIDE SEQUENCE [LARGE SCALE GENOMIC DNA]</scope>
    <source>
        <strain evidence="3 4">NIES-4479</strain>
    </source>
</reference>
<dbReference type="GO" id="GO:0016747">
    <property type="term" value="F:acyltransferase activity, transferring groups other than amino-acyl groups"/>
    <property type="evidence" value="ECO:0007669"/>
    <property type="project" value="InterPro"/>
</dbReference>
<organism evidence="3 4">
    <name type="scientific">Pleodorina starrii</name>
    <dbReference type="NCBI Taxonomy" id="330485"/>
    <lineage>
        <taxon>Eukaryota</taxon>
        <taxon>Viridiplantae</taxon>
        <taxon>Chlorophyta</taxon>
        <taxon>core chlorophytes</taxon>
        <taxon>Chlorophyceae</taxon>
        <taxon>CS clade</taxon>
        <taxon>Chlamydomonadales</taxon>
        <taxon>Volvocaceae</taxon>
        <taxon>Pleodorina</taxon>
    </lineage>
</organism>
<name>A0A9W6EYX5_9CHLO</name>
<dbReference type="EMBL" id="BRXU01000003">
    <property type="protein sequence ID" value="GLC49994.1"/>
    <property type="molecule type" value="Genomic_DNA"/>
</dbReference>
<feature type="compositionally biased region" description="Low complexity" evidence="1">
    <location>
        <begin position="112"/>
        <end position="125"/>
    </location>
</feature>
<dbReference type="Proteomes" id="UP001165080">
    <property type="component" value="Unassembled WGS sequence"/>
</dbReference>
<dbReference type="PANTHER" id="PTHR47489">
    <property type="entry name" value="ACYL-COA N-ACYLTRANSFERASES (NAT) SUPERFAMILY PROTEIN"/>
    <property type="match status" value="1"/>
</dbReference>
<dbReference type="PANTHER" id="PTHR47489:SF2">
    <property type="entry name" value="GCN5-RELATED N-ACETYLTRANSFERASE 5, CHLOROPLASTIC"/>
    <property type="match status" value="1"/>
</dbReference>
<dbReference type="SUPFAM" id="SSF55729">
    <property type="entry name" value="Acyl-CoA N-acyltransferases (Nat)"/>
    <property type="match status" value="1"/>
</dbReference>
<evidence type="ECO:0000313" key="4">
    <source>
        <dbReference type="Proteomes" id="UP001165080"/>
    </source>
</evidence>
<dbReference type="Pfam" id="PF00583">
    <property type="entry name" value="Acetyltransf_1"/>
    <property type="match status" value="1"/>
</dbReference>
<sequence length="280" mass="29850">MPTLPSLRSSVTCRGPSSRQQHYCRIAATRQYRLCITANSGQLDVVQPATTTGLWTPRWEVRTPLGRLLIKSIERAEMQAASVVLTRAFASSAEAVPLNEVLKDIESMLPADSSDGSGSSSHPVAVGGGQGGAAGAAAAGYFFVARLFPYDPQQAPLPPGQDSRLVGTASLSLSAESQPVQRLPPVNLPPAGAAYVSNMAVDPRVRRRGVARVLLAACEDAARAAGRREVWLHVREADGAARGLYDGAGYGTVTKDSWLDSMRHGGMRPRLLMRRELLPP</sequence>
<dbReference type="InterPro" id="IPR000182">
    <property type="entry name" value="GNAT_dom"/>
</dbReference>
<accession>A0A9W6EYX5</accession>
<proteinExistence type="predicted"/>